<reference evidence="1" key="1">
    <citation type="submission" date="2020-11" db="EMBL/GenBank/DDBJ databases">
        <authorList>
            <person name="Tran Van P."/>
        </authorList>
    </citation>
    <scope>NUCLEOTIDE SEQUENCE</scope>
</reference>
<proteinExistence type="predicted"/>
<protein>
    <submittedName>
        <fullName evidence="1">Uncharacterized protein</fullName>
    </submittedName>
</protein>
<accession>A0A7R9LJU0</accession>
<dbReference type="EMBL" id="CAJPVJ010001235">
    <property type="protein sequence ID" value="CAG2164345.1"/>
    <property type="molecule type" value="Genomic_DNA"/>
</dbReference>
<dbReference type="Proteomes" id="UP000728032">
    <property type="component" value="Unassembled WGS sequence"/>
</dbReference>
<evidence type="ECO:0000313" key="2">
    <source>
        <dbReference type="Proteomes" id="UP000728032"/>
    </source>
</evidence>
<evidence type="ECO:0000313" key="1">
    <source>
        <dbReference type="EMBL" id="CAD7643002.1"/>
    </source>
</evidence>
<sequence>MISLCISPILEDCKQEIVTDAAICVQNKMPKDIPTDTAVPGEYTCCDIYLTFFCVLEAKHDKCETKEYDEYMNSIKVAKSESDKLI</sequence>
<name>A0A7R9LJU0_9ACAR</name>
<gene>
    <name evidence="1" type="ORF">ONB1V03_LOCUS3901</name>
</gene>
<dbReference type="EMBL" id="OC916060">
    <property type="protein sequence ID" value="CAD7643002.1"/>
    <property type="molecule type" value="Genomic_DNA"/>
</dbReference>
<organism evidence="1">
    <name type="scientific">Oppiella nova</name>
    <dbReference type="NCBI Taxonomy" id="334625"/>
    <lineage>
        <taxon>Eukaryota</taxon>
        <taxon>Metazoa</taxon>
        <taxon>Ecdysozoa</taxon>
        <taxon>Arthropoda</taxon>
        <taxon>Chelicerata</taxon>
        <taxon>Arachnida</taxon>
        <taxon>Acari</taxon>
        <taxon>Acariformes</taxon>
        <taxon>Sarcoptiformes</taxon>
        <taxon>Oribatida</taxon>
        <taxon>Brachypylina</taxon>
        <taxon>Oppioidea</taxon>
        <taxon>Oppiidae</taxon>
        <taxon>Oppiella</taxon>
    </lineage>
</organism>
<keyword evidence="2" id="KW-1185">Reference proteome</keyword>
<dbReference type="AlphaFoldDB" id="A0A7R9LJU0"/>